<feature type="transmembrane region" description="Helical" evidence="7">
    <location>
        <begin position="160"/>
        <end position="179"/>
    </location>
</feature>
<dbReference type="CDD" id="cd06261">
    <property type="entry name" value="TM_PBP2"/>
    <property type="match status" value="1"/>
</dbReference>
<keyword evidence="2 7" id="KW-0813">Transport</keyword>
<sequence length="296" mass="32217">MATAVSPRLPAAAARERDRRPFGRRVLEGVAEHALAVALSAAFVLPLLVCVVTSVMTQQQAGTGELVPQPLHWGNFREVFEVMPFARDLWNTLLYAGLSAVGIVVSSVPVAYAVSRMRWRGRNAFFVVVLATMMIPAQVTSLPLYVMYAHLGWIGTLKPLIVPAFFGDAFSIFLLRQFFLTIPEETIEAARVDGASEYRILRQIVVPMARPALAAVGLFAFMFAWNDFYNPLLYSGNSASGQTLAVGLAGLAKSAHQSAYQLQMAASLMFLLPVLLLFMSAQKVFIEGIAMSGSKG</sequence>
<evidence type="ECO:0000256" key="5">
    <source>
        <dbReference type="ARBA" id="ARBA00022989"/>
    </source>
</evidence>
<evidence type="ECO:0000313" key="9">
    <source>
        <dbReference type="EMBL" id="MFC6006949.1"/>
    </source>
</evidence>
<feature type="domain" description="ABC transmembrane type-1" evidence="8">
    <location>
        <begin position="89"/>
        <end position="281"/>
    </location>
</feature>
<protein>
    <submittedName>
        <fullName evidence="9">Carbohydrate ABC transporter permease</fullName>
    </submittedName>
</protein>
<accession>A0ABW1JCP6</accession>
<reference evidence="10" key="1">
    <citation type="journal article" date="2019" name="Int. J. Syst. Evol. Microbiol.">
        <title>The Global Catalogue of Microorganisms (GCM) 10K type strain sequencing project: providing services to taxonomists for standard genome sequencing and annotation.</title>
        <authorList>
            <consortium name="The Broad Institute Genomics Platform"/>
            <consortium name="The Broad Institute Genome Sequencing Center for Infectious Disease"/>
            <person name="Wu L."/>
            <person name="Ma J."/>
        </authorList>
    </citation>
    <scope>NUCLEOTIDE SEQUENCE [LARGE SCALE GENOMIC DNA]</scope>
    <source>
        <strain evidence="10">KACC 14249</strain>
    </source>
</reference>
<dbReference type="RefSeq" id="WP_345718413.1">
    <property type="nucleotide sequence ID" value="NZ_BAABFP010000008.1"/>
</dbReference>
<feature type="transmembrane region" description="Helical" evidence="7">
    <location>
        <begin position="93"/>
        <end position="112"/>
    </location>
</feature>
<comment type="caution">
    <text evidence="9">The sequence shown here is derived from an EMBL/GenBank/DDBJ whole genome shotgun (WGS) entry which is preliminary data.</text>
</comment>
<comment type="subcellular location">
    <subcellularLocation>
        <location evidence="1 7">Cell membrane</location>
        <topology evidence="1 7">Multi-pass membrane protein</topology>
    </subcellularLocation>
</comment>
<dbReference type="Pfam" id="PF00528">
    <property type="entry name" value="BPD_transp_1"/>
    <property type="match status" value="1"/>
</dbReference>
<dbReference type="PANTHER" id="PTHR43744:SF12">
    <property type="entry name" value="ABC TRANSPORTER PERMEASE PROTEIN MG189-RELATED"/>
    <property type="match status" value="1"/>
</dbReference>
<keyword evidence="10" id="KW-1185">Reference proteome</keyword>
<comment type="similarity">
    <text evidence="7">Belongs to the binding-protein-dependent transport system permease family.</text>
</comment>
<evidence type="ECO:0000256" key="6">
    <source>
        <dbReference type="ARBA" id="ARBA00023136"/>
    </source>
</evidence>
<proteinExistence type="inferred from homology"/>
<keyword evidence="6 7" id="KW-0472">Membrane</keyword>
<dbReference type="PANTHER" id="PTHR43744">
    <property type="entry name" value="ABC TRANSPORTER PERMEASE PROTEIN MG189-RELATED-RELATED"/>
    <property type="match status" value="1"/>
</dbReference>
<evidence type="ECO:0000313" key="10">
    <source>
        <dbReference type="Proteomes" id="UP001596189"/>
    </source>
</evidence>
<keyword evidence="3" id="KW-1003">Cell membrane</keyword>
<dbReference type="Gene3D" id="1.10.3720.10">
    <property type="entry name" value="MetI-like"/>
    <property type="match status" value="1"/>
</dbReference>
<dbReference type="SUPFAM" id="SSF161098">
    <property type="entry name" value="MetI-like"/>
    <property type="match status" value="1"/>
</dbReference>
<feature type="transmembrane region" description="Helical" evidence="7">
    <location>
        <begin position="200"/>
        <end position="225"/>
    </location>
</feature>
<evidence type="ECO:0000256" key="3">
    <source>
        <dbReference type="ARBA" id="ARBA00022475"/>
    </source>
</evidence>
<feature type="transmembrane region" description="Helical" evidence="7">
    <location>
        <begin position="260"/>
        <end position="281"/>
    </location>
</feature>
<keyword evidence="4 7" id="KW-0812">Transmembrane</keyword>
<dbReference type="Proteomes" id="UP001596189">
    <property type="component" value="Unassembled WGS sequence"/>
</dbReference>
<dbReference type="InterPro" id="IPR035906">
    <property type="entry name" value="MetI-like_sf"/>
</dbReference>
<organism evidence="9 10">
    <name type="scientific">Angustibacter luteus</name>
    <dbReference type="NCBI Taxonomy" id="658456"/>
    <lineage>
        <taxon>Bacteria</taxon>
        <taxon>Bacillati</taxon>
        <taxon>Actinomycetota</taxon>
        <taxon>Actinomycetes</taxon>
        <taxon>Kineosporiales</taxon>
        <taxon>Kineosporiaceae</taxon>
    </lineage>
</organism>
<evidence type="ECO:0000256" key="2">
    <source>
        <dbReference type="ARBA" id="ARBA00022448"/>
    </source>
</evidence>
<dbReference type="EMBL" id="JBHSRD010000003">
    <property type="protein sequence ID" value="MFC6006949.1"/>
    <property type="molecule type" value="Genomic_DNA"/>
</dbReference>
<gene>
    <name evidence="9" type="ORF">ACFQDO_07380</name>
</gene>
<name>A0ABW1JCP6_9ACTN</name>
<keyword evidence="5 7" id="KW-1133">Transmembrane helix</keyword>
<evidence type="ECO:0000256" key="1">
    <source>
        <dbReference type="ARBA" id="ARBA00004651"/>
    </source>
</evidence>
<feature type="transmembrane region" description="Helical" evidence="7">
    <location>
        <begin position="124"/>
        <end position="148"/>
    </location>
</feature>
<dbReference type="InterPro" id="IPR000515">
    <property type="entry name" value="MetI-like"/>
</dbReference>
<evidence type="ECO:0000256" key="4">
    <source>
        <dbReference type="ARBA" id="ARBA00022692"/>
    </source>
</evidence>
<dbReference type="PROSITE" id="PS50928">
    <property type="entry name" value="ABC_TM1"/>
    <property type="match status" value="1"/>
</dbReference>
<feature type="transmembrane region" description="Helical" evidence="7">
    <location>
        <begin position="34"/>
        <end position="56"/>
    </location>
</feature>
<evidence type="ECO:0000259" key="8">
    <source>
        <dbReference type="PROSITE" id="PS50928"/>
    </source>
</evidence>
<evidence type="ECO:0000256" key="7">
    <source>
        <dbReference type="RuleBase" id="RU363032"/>
    </source>
</evidence>